<accession>A0AAJ7FS19</accession>
<feature type="compositionally biased region" description="Basic and acidic residues" evidence="3">
    <location>
        <begin position="326"/>
        <end position="341"/>
    </location>
</feature>
<sequence length="613" mass="70631">MNASKKINVNFSSLVGLKAELLRKQTEVNDAKAKNETVRTITKQPKVRTKKVKEEKPEKSNDLIIDIDDINAHKKSKLMLEAKSRLYERLKKNRNNTNPLFLVDFSNKSDESEEDPINQDDYDERTSDPEDDWIEYEDCFGRTRKCLRRDLQQMRDKDELVKDAVMKKPHNETDSKKEQEQPYSNIVVQETEPEIEIMRRKWEEQTEKLADKTDIHYQDVLFDEARAHGVGYYAFSQDEEQRAKQQENLTKLRKETMQKQKEMQEMKELRNKMEVNRLKVARIRQRIRAGLPAEPTEEETKQELAEKKANDKNETTSVANTENNDDEKKNVDTKDNSNKRDVEEDSLITIENKIKAFGELLGKRTHWYEMSQEEWVNMRRKDRLDEFAPSYKMFKSAGYLEGKREKEINDIDNINDIVETVGADTRSISPNIKSEMKIPGPHNISIEQSIPQPIVPNSDAHTDSDEQSDTNNSDIIGPLPATMIDQQIQNIVSKNIPVNYFNSEQSGHPDSSESLMMPLPGAYLSPPPSIPCLNISPEIPLPVPPPSAIEYSQVTLSNILHTIPPSITTLSMNNENHHIGTEEDHNSEKNINPETIAAGLKYLREVFEGKKKT</sequence>
<evidence type="ECO:0000256" key="3">
    <source>
        <dbReference type="SAM" id="MobiDB-lite"/>
    </source>
</evidence>
<dbReference type="PANTHER" id="PTHR15885">
    <property type="entry name" value="COILED-COIL DOMAIN-CONTAINING PROTEIN 174"/>
    <property type="match status" value="1"/>
</dbReference>
<feature type="coiled-coil region" evidence="2">
    <location>
        <begin position="235"/>
        <end position="286"/>
    </location>
</feature>
<dbReference type="RefSeq" id="XP_015605467.1">
    <property type="nucleotide sequence ID" value="XM_015749981.2"/>
</dbReference>
<feature type="compositionally biased region" description="Acidic residues" evidence="3">
    <location>
        <begin position="111"/>
        <end position="128"/>
    </location>
</feature>
<feature type="region of interest" description="Disordered" evidence="3">
    <location>
        <begin position="99"/>
        <end position="128"/>
    </location>
</feature>
<keyword evidence="1 2" id="KW-0175">Coiled coil</keyword>
<dbReference type="GO" id="GO:0005634">
    <property type="term" value="C:nucleus"/>
    <property type="evidence" value="ECO:0007669"/>
    <property type="project" value="TreeGrafter"/>
</dbReference>
<dbReference type="PANTHER" id="PTHR15885:SF1">
    <property type="entry name" value="COILED-COIL DOMAIN-CONTAINING PROTEIN 174"/>
    <property type="match status" value="1"/>
</dbReference>
<feature type="region of interest" description="Disordered" evidence="3">
    <location>
        <begin position="445"/>
        <end position="474"/>
    </location>
</feature>
<feature type="domain" description="CCDC174 alpha/beta GRSR" evidence="4">
    <location>
        <begin position="133"/>
        <end position="159"/>
    </location>
</feature>
<dbReference type="Proteomes" id="UP000694920">
    <property type="component" value="Unplaced"/>
</dbReference>
<evidence type="ECO:0000313" key="6">
    <source>
        <dbReference type="RefSeq" id="XP_015605467.1"/>
    </source>
</evidence>
<keyword evidence="5" id="KW-1185">Reference proteome</keyword>
<dbReference type="Pfam" id="PF13300">
    <property type="entry name" value="DUF4078"/>
    <property type="match status" value="1"/>
</dbReference>
<dbReference type="AlphaFoldDB" id="A0AAJ7FS19"/>
<dbReference type="InterPro" id="IPR057464">
    <property type="entry name" value="CCDC174_GRSR"/>
</dbReference>
<feature type="region of interest" description="Disordered" evidence="3">
    <location>
        <begin position="289"/>
        <end position="341"/>
    </location>
</feature>
<protein>
    <submittedName>
        <fullName evidence="6">Coiled-coil domain-containing protein 174</fullName>
    </submittedName>
</protein>
<organism evidence="5 6">
    <name type="scientific">Cephus cinctus</name>
    <name type="common">Wheat stem sawfly</name>
    <dbReference type="NCBI Taxonomy" id="211228"/>
    <lineage>
        <taxon>Eukaryota</taxon>
        <taxon>Metazoa</taxon>
        <taxon>Ecdysozoa</taxon>
        <taxon>Arthropoda</taxon>
        <taxon>Hexapoda</taxon>
        <taxon>Insecta</taxon>
        <taxon>Pterygota</taxon>
        <taxon>Neoptera</taxon>
        <taxon>Endopterygota</taxon>
        <taxon>Hymenoptera</taxon>
        <taxon>Cephoidea</taxon>
        <taxon>Cephidae</taxon>
        <taxon>Cephus</taxon>
    </lineage>
</organism>
<evidence type="ECO:0000259" key="4">
    <source>
        <dbReference type="Pfam" id="PF25449"/>
    </source>
</evidence>
<reference evidence="6" key="1">
    <citation type="submission" date="2025-08" db="UniProtKB">
        <authorList>
            <consortium name="RefSeq"/>
        </authorList>
    </citation>
    <scope>IDENTIFICATION</scope>
</reference>
<feature type="compositionally biased region" description="Basic and acidic residues" evidence="3">
    <location>
        <begin position="298"/>
        <end position="314"/>
    </location>
</feature>
<dbReference type="GeneID" id="107272640"/>
<dbReference type="InterPro" id="IPR025066">
    <property type="entry name" value="CCDC174-like"/>
</dbReference>
<name>A0AAJ7FS19_CEPCN</name>
<evidence type="ECO:0000313" key="5">
    <source>
        <dbReference type="Proteomes" id="UP000694920"/>
    </source>
</evidence>
<evidence type="ECO:0000256" key="1">
    <source>
        <dbReference type="ARBA" id="ARBA00023054"/>
    </source>
</evidence>
<gene>
    <name evidence="6" type="primary">LOC107272640</name>
</gene>
<dbReference type="KEGG" id="ccin:107272640"/>
<evidence type="ECO:0000256" key="2">
    <source>
        <dbReference type="SAM" id="Coils"/>
    </source>
</evidence>
<proteinExistence type="predicted"/>
<dbReference type="Pfam" id="PF25449">
    <property type="entry name" value="CCDC174_GRSR"/>
    <property type="match status" value="1"/>
</dbReference>